<dbReference type="InterPro" id="IPR050553">
    <property type="entry name" value="Thioredoxin_ResA/DsbE_sf"/>
</dbReference>
<dbReference type="GO" id="GO:0030313">
    <property type="term" value="C:cell envelope"/>
    <property type="evidence" value="ECO:0007669"/>
    <property type="project" value="UniProtKB-SubCell"/>
</dbReference>
<accession>A0A7X0FBU3</accession>
<dbReference type="PANTHER" id="PTHR42852:SF13">
    <property type="entry name" value="PROTEIN DIPZ"/>
    <property type="match status" value="1"/>
</dbReference>
<dbReference type="InterPro" id="IPR017937">
    <property type="entry name" value="Thioredoxin_CS"/>
</dbReference>
<evidence type="ECO:0000256" key="3">
    <source>
        <dbReference type="ARBA" id="ARBA00023284"/>
    </source>
</evidence>
<proteinExistence type="predicted"/>
<dbReference type="Gene3D" id="3.40.30.10">
    <property type="entry name" value="Glutaredoxin"/>
    <property type="match status" value="1"/>
</dbReference>
<keyword evidence="5" id="KW-0413">Isomerase</keyword>
<evidence type="ECO:0000256" key="2">
    <source>
        <dbReference type="ARBA" id="ARBA00022748"/>
    </source>
</evidence>
<dbReference type="GO" id="GO:0016853">
    <property type="term" value="F:isomerase activity"/>
    <property type="evidence" value="ECO:0007669"/>
    <property type="project" value="UniProtKB-KW"/>
</dbReference>
<keyword evidence="3" id="KW-0676">Redox-active center</keyword>
<dbReference type="NCBIfam" id="NF047696">
    <property type="entry name" value="ThlDiSintTplARhiz"/>
    <property type="match status" value="1"/>
</dbReference>
<reference evidence="5 6" key="1">
    <citation type="submission" date="2020-08" db="EMBL/GenBank/DDBJ databases">
        <title>Genomic Encyclopedia of Type Strains, Phase IV (KMG-IV): sequencing the most valuable type-strain genomes for metagenomic binning, comparative biology and taxonomic classification.</title>
        <authorList>
            <person name="Goeker M."/>
        </authorList>
    </citation>
    <scope>NUCLEOTIDE SEQUENCE [LARGE SCALE GENOMIC DNA]</scope>
    <source>
        <strain evidence="5 6">DSM 7051</strain>
    </source>
</reference>
<evidence type="ECO:0000259" key="4">
    <source>
        <dbReference type="PROSITE" id="PS51352"/>
    </source>
</evidence>
<dbReference type="Pfam" id="PF08534">
    <property type="entry name" value="Redoxin"/>
    <property type="match status" value="1"/>
</dbReference>
<keyword evidence="2" id="KW-0201">Cytochrome c-type biogenesis</keyword>
<dbReference type="InterPro" id="IPR013766">
    <property type="entry name" value="Thioredoxin_domain"/>
</dbReference>
<name>A0A7X0FBU3_9HYPH</name>
<gene>
    <name evidence="5" type="ORF">GGR00_004581</name>
</gene>
<dbReference type="AlphaFoldDB" id="A0A7X0FBU3"/>
<dbReference type="InterPro" id="IPR013740">
    <property type="entry name" value="Redoxin"/>
</dbReference>
<dbReference type="InterPro" id="IPR036249">
    <property type="entry name" value="Thioredoxin-like_sf"/>
</dbReference>
<dbReference type="SUPFAM" id="SSF52833">
    <property type="entry name" value="Thioredoxin-like"/>
    <property type="match status" value="1"/>
</dbReference>
<dbReference type="CDD" id="cd02966">
    <property type="entry name" value="TlpA_like_family"/>
    <property type="match status" value="1"/>
</dbReference>
<evidence type="ECO:0000256" key="1">
    <source>
        <dbReference type="ARBA" id="ARBA00004196"/>
    </source>
</evidence>
<dbReference type="PANTHER" id="PTHR42852">
    <property type="entry name" value="THIOL:DISULFIDE INTERCHANGE PROTEIN DSBE"/>
    <property type="match status" value="1"/>
</dbReference>
<dbReference type="GO" id="GO:0017004">
    <property type="term" value="P:cytochrome complex assembly"/>
    <property type="evidence" value="ECO:0007669"/>
    <property type="project" value="UniProtKB-KW"/>
</dbReference>
<dbReference type="PROSITE" id="PS00194">
    <property type="entry name" value="THIOREDOXIN_1"/>
    <property type="match status" value="1"/>
</dbReference>
<sequence>MIPAPRHIILAAVAGVIAGAVAVYVSSTLPGNNAPSPQVAADTNAEASAEDKVCAAKADIAKAIGAAATGQVAAMMPADPPQSLKKLAFNDSEGKPMTVADHAGRTLLINLWATWCAPCRAEMPALDALEREMGGENFEVVAVNVDTGDDTKPKKFLDEISITSLGYYRDNTLAVFNDLKKRGLALGLPVTLLVDGEGCLLANMNGPAEWASPDAKKLIEAALAK</sequence>
<dbReference type="GO" id="GO:0015036">
    <property type="term" value="F:disulfide oxidoreductase activity"/>
    <property type="evidence" value="ECO:0007669"/>
    <property type="project" value="UniProtKB-ARBA"/>
</dbReference>
<keyword evidence="6" id="KW-1185">Reference proteome</keyword>
<evidence type="ECO:0000313" key="6">
    <source>
        <dbReference type="Proteomes" id="UP000536262"/>
    </source>
</evidence>
<evidence type="ECO:0000313" key="5">
    <source>
        <dbReference type="EMBL" id="MBB6356765.1"/>
    </source>
</evidence>
<comment type="subcellular location">
    <subcellularLocation>
        <location evidence="1">Cell envelope</location>
    </subcellularLocation>
</comment>
<comment type="caution">
    <text evidence="5">The sequence shown here is derived from an EMBL/GenBank/DDBJ whole genome shotgun (WGS) entry which is preliminary data.</text>
</comment>
<feature type="domain" description="Thioredoxin" evidence="4">
    <location>
        <begin position="78"/>
        <end position="224"/>
    </location>
</feature>
<protein>
    <submittedName>
        <fullName evidence="5">Thiol-disulfide isomerase/thioredoxin</fullName>
    </submittedName>
</protein>
<dbReference type="Proteomes" id="UP000536262">
    <property type="component" value="Unassembled WGS sequence"/>
</dbReference>
<dbReference type="PROSITE" id="PS51352">
    <property type="entry name" value="THIOREDOXIN_2"/>
    <property type="match status" value="1"/>
</dbReference>
<organism evidence="5 6">
    <name type="scientific">Aminobacter aganoensis</name>
    <dbReference type="NCBI Taxonomy" id="83264"/>
    <lineage>
        <taxon>Bacteria</taxon>
        <taxon>Pseudomonadati</taxon>
        <taxon>Pseudomonadota</taxon>
        <taxon>Alphaproteobacteria</taxon>
        <taxon>Hyphomicrobiales</taxon>
        <taxon>Phyllobacteriaceae</taxon>
        <taxon>Aminobacter</taxon>
    </lineage>
</organism>
<dbReference type="EMBL" id="JACHOU010000016">
    <property type="protein sequence ID" value="MBB6356765.1"/>
    <property type="molecule type" value="Genomic_DNA"/>
</dbReference>